<dbReference type="EMBL" id="AP021906">
    <property type="protein sequence ID" value="BBP86773.1"/>
    <property type="molecule type" value="Genomic_DNA"/>
</dbReference>
<dbReference type="Gene3D" id="1.20.1090.10">
    <property type="entry name" value="Dehydroquinate synthase-like - alpha domain"/>
    <property type="match status" value="1"/>
</dbReference>
<evidence type="ECO:0000313" key="2">
    <source>
        <dbReference type="Proteomes" id="UP000464658"/>
    </source>
</evidence>
<protein>
    <submittedName>
        <fullName evidence="1">Uncharacterized protein</fullName>
    </submittedName>
</protein>
<sequence length="72" mass="7854">MPLMVHAALKQAVYVRDILLSHSEEAVNSLKTGQLSQAFADVTDTIITLAGTVGGYGDAMEEWQEPMPFIMD</sequence>
<reference evidence="1 2" key="1">
    <citation type="submission" date="2019-12" db="EMBL/GenBank/DDBJ databases">
        <title>Full genome sequence of a Bacillus safensis strain isolated from commercially available natto in Indonesia.</title>
        <authorList>
            <person name="Yoshida M."/>
            <person name="Uomi M."/>
            <person name="Waturangi D."/>
            <person name="Ekaputri J.J."/>
            <person name="Setiamarga D.H.E."/>
        </authorList>
    </citation>
    <scope>NUCLEOTIDE SEQUENCE [LARGE SCALE GENOMIC DNA]</scope>
    <source>
        <strain evidence="1 2">IDN1</strain>
    </source>
</reference>
<evidence type="ECO:0000313" key="1">
    <source>
        <dbReference type="EMBL" id="BBP86773.1"/>
    </source>
</evidence>
<proteinExistence type="predicted"/>
<organism evidence="1 2">
    <name type="scientific">Bacillus safensis</name>
    <dbReference type="NCBI Taxonomy" id="561879"/>
    <lineage>
        <taxon>Bacteria</taxon>
        <taxon>Bacillati</taxon>
        <taxon>Bacillota</taxon>
        <taxon>Bacilli</taxon>
        <taxon>Bacillales</taxon>
        <taxon>Bacillaceae</taxon>
        <taxon>Bacillus</taxon>
    </lineage>
</organism>
<gene>
    <name evidence="1" type="ORF">BsIDN1_03910</name>
</gene>
<dbReference type="AlphaFoldDB" id="A0A5S9M0X2"/>
<dbReference type="Proteomes" id="UP000464658">
    <property type="component" value="Chromosome"/>
</dbReference>
<name>A0A5S9M0X2_BACIA</name>
<accession>A0A5S9M0X2</accession>